<organism evidence="1 2">
    <name type="scientific">Bradyrhizobium erythrophlei</name>
    <dbReference type="NCBI Taxonomy" id="1437360"/>
    <lineage>
        <taxon>Bacteria</taxon>
        <taxon>Pseudomonadati</taxon>
        <taxon>Pseudomonadota</taxon>
        <taxon>Alphaproteobacteria</taxon>
        <taxon>Hyphomicrobiales</taxon>
        <taxon>Nitrobacteraceae</taxon>
        <taxon>Bradyrhizobium</taxon>
    </lineage>
</organism>
<sequence>MRGEGAGSRRRVFSCRMMGGQVDQSERPASFHSVKGMHNLVPVEHREQTVHCSRRVTRAQLNVFPQDAPGVLNGANDRVLVGAIHDATRLMMNFRSR</sequence>
<name>A0A1M5KCV6_9BRAD</name>
<proteinExistence type="predicted"/>
<gene>
    <name evidence="1" type="ORF">SAMN05443248_1784</name>
</gene>
<accession>A0A1M5KCV6</accession>
<evidence type="ECO:0000313" key="2">
    <source>
        <dbReference type="Proteomes" id="UP000189796"/>
    </source>
</evidence>
<evidence type="ECO:0000313" key="1">
    <source>
        <dbReference type="EMBL" id="SHG50774.1"/>
    </source>
</evidence>
<dbReference type="EMBL" id="LT670817">
    <property type="protein sequence ID" value="SHG50774.1"/>
    <property type="molecule type" value="Genomic_DNA"/>
</dbReference>
<protein>
    <submittedName>
        <fullName evidence="1">Uncharacterized protein</fullName>
    </submittedName>
</protein>
<dbReference type="AlphaFoldDB" id="A0A1M5KCV6"/>
<reference evidence="1 2" key="1">
    <citation type="submission" date="2016-11" db="EMBL/GenBank/DDBJ databases">
        <authorList>
            <person name="Jaros S."/>
            <person name="Januszkiewicz K."/>
            <person name="Wedrychowicz H."/>
        </authorList>
    </citation>
    <scope>NUCLEOTIDE SEQUENCE [LARGE SCALE GENOMIC DNA]</scope>
    <source>
        <strain evidence="1 2">GAS138</strain>
    </source>
</reference>
<dbReference type="Proteomes" id="UP000189796">
    <property type="component" value="Chromosome I"/>
</dbReference>